<gene>
    <name evidence="2" type="ORF">PGT21_033768</name>
</gene>
<feature type="region of interest" description="Disordered" evidence="1">
    <location>
        <begin position="119"/>
        <end position="140"/>
    </location>
</feature>
<evidence type="ECO:0000256" key="1">
    <source>
        <dbReference type="SAM" id="MobiDB-lite"/>
    </source>
</evidence>
<feature type="compositionally biased region" description="Basic residues" evidence="1">
    <location>
        <begin position="125"/>
        <end position="137"/>
    </location>
</feature>
<keyword evidence="3" id="KW-1185">Reference proteome</keyword>
<comment type="caution">
    <text evidence="2">The sequence shown here is derived from an EMBL/GenBank/DDBJ whole genome shotgun (WGS) entry which is preliminary data.</text>
</comment>
<dbReference type="AlphaFoldDB" id="A0A5B0PZY8"/>
<organism evidence="2 3">
    <name type="scientific">Puccinia graminis f. sp. tritici</name>
    <dbReference type="NCBI Taxonomy" id="56615"/>
    <lineage>
        <taxon>Eukaryota</taxon>
        <taxon>Fungi</taxon>
        <taxon>Dikarya</taxon>
        <taxon>Basidiomycota</taxon>
        <taxon>Pucciniomycotina</taxon>
        <taxon>Pucciniomycetes</taxon>
        <taxon>Pucciniales</taxon>
        <taxon>Pucciniaceae</taxon>
        <taxon>Puccinia</taxon>
    </lineage>
</organism>
<name>A0A5B0PZY8_PUCGR</name>
<protein>
    <submittedName>
        <fullName evidence="2">Uncharacterized protein</fullName>
    </submittedName>
</protein>
<proteinExistence type="predicted"/>
<evidence type="ECO:0000313" key="3">
    <source>
        <dbReference type="Proteomes" id="UP000324748"/>
    </source>
</evidence>
<dbReference type="EMBL" id="VSWC01000040">
    <property type="protein sequence ID" value="KAA1106354.1"/>
    <property type="molecule type" value="Genomic_DNA"/>
</dbReference>
<sequence length="234" mass="26389">MLPPPINPTAMIQFAALWNWHRLQQTLDKKIYIGADRVAFVRPDRWEPWNDELHCERREASDGQMRRLASPSRLVRVPHRNMQAISFQLDSRALVPRPRRNPQLLESVDPLSSAFLLSHPSTSNRTRHKKRKVKKHSNSLAPVNPNRLNSYLILCNISQAILRACGFSPYSVDYIGTTILGPVQLRSGLSSKPSEACAVLTTRVLEITLDRRSSLPLSLSCSKGSCDEIGAVFD</sequence>
<reference evidence="2 3" key="1">
    <citation type="submission" date="2019-05" db="EMBL/GenBank/DDBJ databases">
        <title>Emergence of the Ug99 lineage of the wheat stem rust pathogen through somatic hybridization.</title>
        <authorList>
            <person name="Li F."/>
            <person name="Upadhyaya N.M."/>
            <person name="Sperschneider J."/>
            <person name="Matny O."/>
            <person name="Nguyen-Phuc H."/>
            <person name="Mago R."/>
            <person name="Raley C."/>
            <person name="Miller M.E."/>
            <person name="Silverstein K.A.T."/>
            <person name="Henningsen E."/>
            <person name="Hirsch C.D."/>
            <person name="Visser B."/>
            <person name="Pretorius Z.A."/>
            <person name="Steffenson B.J."/>
            <person name="Schwessinger B."/>
            <person name="Dodds P.N."/>
            <person name="Figueroa M."/>
        </authorList>
    </citation>
    <scope>NUCLEOTIDE SEQUENCE [LARGE SCALE GENOMIC DNA]</scope>
    <source>
        <strain evidence="2">21-0</strain>
    </source>
</reference>
<dbReference type="Proteomes" id="UP000324748">
    <property type="component" value="Unassembled WGS sequence"/>
</dbReference>
<accession>A0A5B0PZY8</accession>
<evidence type="ECO:0000313" key="2">
    <source>
        <dbReference type="EMBL" id="KAA1106354.1"/>
    </source>
</evidence>